<dbReference type="HOGENOM" id="CLU_061428_0_0_1"/>
<dbReference type="OrthoDB" id="4779287at2759"/>
<evidence type="ECO:0000313" key="11">
    <source>
        <dbReference type="EMBL" id="EYE98898.1"/>
    </source>
</evidence>
<dbReference type="GeneID" id="63700422"/>
<evidence type="ECO:0000256" key="9">
    <source>
        <dbReference type="SAM" id="Phobius"/>
    </source>
</evidence>
<keyword evidence="12" id="KW-1185">Reference proteome</keyword>
<dbReference type="GO" id="GO:0071944">
    <property type="term" value="C:cell periphery"/>
    <property type="evidence" value="ECO:0007669"/>
    <property type="project" value="UniProtKB-ARBA"/>
</dbReference>
<dbReference type="PANTHER" id="PTHR15549:SF27">
    <property type="entry name" value="CHITIN-BINDING TYPE-1 DOMAIN-CONTAINING PROTEIN"/>
    <property type="match status" value="1"/>
</dbReference>
<dbReference type="EMBL" id="KK088412">
    <property type="protein sequence ID" value="EYE98898.1"/>
    <property type="molecule type" value="Genomic_DNA"/>
</dbReference>
<evidence type="ECO:0000256" key="5">
    <source>
        <dbReference type="ARBA" id="ARBA00022840"/>
    </source>
</evidence>
<evidence type="ECO:0000256" key="4">
    <source>
        <dbReference type="ARBA" id="ARBA00022741"/>
    </source>
</evidence>
<organism evidence="11 12">
    <name type="scientific">Aspergillus ruber (strain CBS 135680)</name>
    <dbReference type="NCBI Taxonomy" id="1388766"/>
    <lineage>
        <taxon>Eukaryota</taxon>
        <taxon>Fungi</taxon>
        <taxon>Dikarya</taxon>
        <taxon>Ascomycota</taxon>
        <taxon>Pezizomycotina</taxon>
        <taxon>Eurotiomycetes</taxon>
        <taxon>Eurotiomycetidae</taxon>
        <taxon>Eurotiales</taxon>
        <taxon>Aspergillaceae</taxon>
        <taxon>Aspergillus</taxon>
        <taxon>Aspergillus subgen. Aspergillus</taxon>
    </lineage>
</organism>
<gene>
    <name evidence="11" type="ORF">EURHEDRAFT_470174</name>
</gene>
<sequence length="237" mass="25221">MSDLGPPYGFALRSNNHCAGYQVSSGETLNDVHRCCPNGTTFGNARACCPDEDDCTEDITNPPHCADRSWDLFNNTRDGGFFCCLSGTKGFYYRSKQAVGCIDDSDAPTNPEYQILSTYSTGVVATSTTFSTSASSTATATSEPDYNESTSPSTSNTGAIAGGVVGGVAGLAIILALLWCFMRRRSQKQASQEETPITKGPDIPSELHGQSYVAELDSSARQTVHELPGFPMAHEKG</sequence>
<feature type="region of interest" description="Disordered" evidence="8">
    <location>
        <begin position="189"/>
        <end position="237"/>
    </location>
</feature>
<keyword evidence="7 9" id="KW-0472">Membrane</keyword>
<keyword evidence="2" id="KW-0597">Phosphoprotein</keyword>
<keyword evidence="6 9" id="KW-1133">Transmembrane helix</keyword>
<dbReference type="STRING" id="1388766.A0A017SPI8"/>
<dbReference type="PANTHER" id="PTHR15549">
    <property type="entry name" value="PAIRED IMMUNOGLOBULIN-LIKE TYPE 2 RECEPTOR"/>
    <property type="match status" value="1"/>
</dbReference>
<evidence type="ECO:0000256" key="8">
    <source>
        <dbReference type="SAM" id="MobiDB-lite"/>
    </source>
</evidence>
<keyword evidence="3 9" id="KW-0812">Transmembrane</keyword>
<keyword evidence="4" id="KW-0547">Nucleotide-binding</keyword>
<dbReference type="GO" id="GO:0016020">
    <property type="term" value="C:membrane"/>
    <property type="evidence" value="ECO:0007669"/>
    <property type="project" value="UniProtKB-SubCell"/>
</dbReference>
<dbReference type="InterPro" id="IPR049328">
    <property type="entry name" value="TM_ErbB1"/>
</dbReference>
<accession>A0A017SPI8</accession>
<reference evidence="12" key="1">
    <citation type="journal article" date="2014" name="Nat. Commun.">
        <title>Genomic adaptations of the halophilic Dead Sea filamentous fungus Eurotium rubrum.</title>
        <authorList>
            <person name="Kis-Papo T."/>
            <person name="Weig A.R."/>
            <person name="Riley R."/>
            <person name="Persoh D."/>
            <person name="Salamov A."/>
            <person name="Sun H."/>
            <person name="Lipzen A."/>
            <person name="Wasser S.P."/>
            <person name="Rambold G."/>
            <person name="Grigoriev I.V."/>
            <person name="Nevo E."/>
        </authorList>
    </citation>
    <scope>NUCLEOTIDE SEQUENCE [LARGE SCALE GENOMIC DNA]</scope>
    <source>
        <strain evidence="12">CBS 135680</strain>
    </source>
</reference>
<keyword evidence="5" id="KW-0067">ATP-binding</keyword>
<feature type="region of interest" description="Disordered" evidence="8">
    <location>
        <begin position="133"/>
        <end position="155"/>
    </location>
</feature>
<name>A0A017SPI8_ASPRC</name>
<evidence type="ECO:0000256" key="7">
    <source>
        <dbReference type="ARBA" id="ARBA00023136"/>
    </source>
</evidence>
<protein>
    <recommendedName>
        <fullName evidence="10">Epidermal growth factor receptor-like transmembrane-juxtamembrane segment domain-containing protein</fullName>
    </recommendedName>
</protein>
<dbReference type="GO" id="GO:0005524">
    <property type="term" value="F:ATP binding"/>
    <property type="evidence" value="ECO:0007669"/>
    <property type="project" value="UniProtKB-KW"/>
</dbReference>
<comment type="subcellular location">
    <subcellularLocation>
        <location evidence="1">Membrane</location>
        <topology evidence="1">Single-pass membrane protein</topology>
    </subcellularLocation>
</comment>
<evidence type="ECO:0000256" key="3">
    <source>
        <dbReference type="ARBA" id="ARBA00022692"/>
    </source>
</evidence>
<dbReference type="RefSeq" id="XP_040642586.1">
    <property type="nucleotide sequence ID" value="XM_040785298.1"/>
</dbReference>
<evidence type="ECO:0000259" key="10">
    <source>
        <dbReference type="Pfam" id="PF21314"/>
    </source>
</evidence>
<evidence type="ECO:0000256" key="6">
    <source>
        <dbReference type="ARBA" id="ARBA00022989"/>
    </source>
</evidence>
<evidence type="ECO:0000256" key="2">
    <source>
        <dbReference type="ARBA" id="ARBA00022553"/>
    </source>
</evidence>
<evidence type="ECO:0000256" key="1">
    <source>
        <dbReference type="ARBA" id="ARBA00004167"/>
    </source>
</evidence>
<dbReference type="Pfam" id="PF21314">
    <property type="entry name" value="TM_ErbB1"/>
    <property type="match status" value="1"/>
</dbReference>
<feature type="domain" description="Epidermal growth factor receptor-like transmembrane-juxtamembrane segment" evidence="10">
    <location>
        <begin position="160"/>
        <end position="188"/>
    </location>
</feature>
<feature type="compositionally biased region" description="Low complexity" evidence="8">
    <location>
        <begin position="133"/>
        <end position="142"/>
    </location>
</feature>
<dbReference type="InterPro" id="IPR051694">
    <property type="entry name" value="Immunoregulatory_rcpt-like"/>
</dbReference>
<proteinExistence type="predicted"/>
<dbReference type="Proteomes" id="UP000019804">
    <property type="component" value="Unassembled WGS sequence"/>
</dbReference>
<feature type="transmembrane region" description="Helical" evidence="9">
    <location>
        <begin position="159"/>
        <end position="181"/>
    </location>
</feature>
<evidence type="ECO:0000313" key="12">
    <source>
        <dbReference type="Proteomes" id="UP000019804"/>
    </source>
</evidence>
<dbReference type="AlphaFoldDB" id="A0A017SPI8"/>